<accession>A0A9X7IPG8</accession>
<evidence type="ECO:0000259" key="1">
    <source>
        <dbReference type="Pfam" id="PF02771"/>
    </source>
</evidence>
<feature type="non-terminal residue" evidence="2">
    <location>
        <position position="106"/>
    </location>
</feature>
<evidence type="ECO:0000313" key="2">
    <source>
        <dbReference type="EMBL" id="PQM52768.1"/>
    </source>
</evidence>
<comment type="caution">
    <text evidence="2">The sequence shown here is derived from an EMBL/GenBank/DDBJ whole genome shotgun (WGS) entry which is preliminary data.</text>
</comment>
<gene>
    <name evidence="2" type="ORF">C5U48_08015</name>
</gene>
<dbReference type="EMBL" id="PUEV01000026">
    <property type="protein sequence ID" value="PQM52768.1"/>
    <property type="molecule type" value="Genomic_DNA"/>
</dbReference>
<dbReference type="GO" id="GO:0050660">
    <property type="term" value="F:flavin adenine dinucleotide binding"/>
    <property type="evidence" value="ECO:0007669"/>
    <property type="project" value="InterPro"/>
</dbReference>
<dbReference type="Gene3D" id="1.10.540.10">
    <property type="entry name" value="Acyl-CoA dehydrogenase/oxidase, N-terminal domain"/>
    <property type="match status" value="1"/>
</dbReference>
<dbReference type="InterPro" id="IPR009100">
    <property type="entry name" value="AcylCoA_DH/oxidase_NM_dom_sf"/>
</dbReference>
<dbReference type="AlphaFoldDB" id="A0A9X7IPG8"/>
<dbReference type="GO" id="GO:0003995">
    <property type="term" value="F:acyl-CoA dehydrogenase activity"/>
    <property type="evidence" value="ECO:0007669"/>
    <property type="project" value="TreeGrafter"/>
</dbReference>
<name>A0A9X7IPG8_9MYCO</name>
<dbReference type="RefSeq" id="WP_165797879.1">
    <property type="nucleotide sequence ID" value="NZ_PUEV01000026.1"/>
</dbReference>
<dbReference type="PANTHER" id="PTHR43884:SF12">
    <property type="entry name" value="ISOVALERYL-COA DEHYDROGENASE, MITOCHONDRIAL-RELATED"/>
    <property type="match status" value="1"/>
</dbReference>
<evidence type="ECO:0000313" key="3">
    <source>
        <dbReference type="Proteomes" id="UP000237911"/>
    </source>
</evidence>
<feature type="domain" description="Acyl-CoA dehydrogenase/oxidase N-terminal" evidence="1">
    <location>
        <begin position="17"/>
        <end position="103"/>
    </location>
</feature>
<dbReference type="PANTHER" id="PTHR43884">
    <property type="entry name" value="ACYL-COA DEHYDROGENASE"/>
    <property type="match status" value="1"/>
</dbReference>
<reference evidence="2 3" key="1">
    <citation type="submission" date="2018-02" db="EMBL/GenBank/DDBJ databases">
        <title>Draft genome sequence of Mycobacterium virginiense isolated from mud of a swine farm in Japan.</title>
        <authorList>
            <person name="Ohya K."/>
        </authorList>
    </citation>
    <scope>NUCLEOTIDE SEQUENCE [LARGE SCALE GENOMIC DNA]</scope>
    <source>
        <strain evidence="2 3">GF75</strain>
    </source>
</reference>
<dbReference type="Pfam" id="PF02771">
    <property type="entry name" value="Acyl-CoA_dh_N"/>
    <property type="match status" value="1"/>
</dbReference>
<dbReference type="FunFam" id="1.10.540.10:FF:000023">
    <property type="entry name" value="Acyl-CoA dehydrogenase FadE25"/>
    <property type="match status" value="1"/>
</dbReference>
<dbReference type="InterPro" id="IPR037069">
    <property type="entry name" value="AcylCoA_DH/ox_N_sf"/>
</dbReference>
<keyword evidence="3" id="KW-1185">Reference proteome</keyword>
<dbReference type="InterPro" id="IPR013786">
    <property type="entry name" value="AcylCoA_DH/ox_N"/>
</dbReference>
<organism evidence="2 3">
    <name type="scientific">Mycolicibacter virginiensis</name>
    <dbReference type="NCBI Taxonomy" id="1795032"/>
    <lineage>
        <taxon>Bacteria</taxon>
        <taxon>Bacillati</taxon>
        <taxon>Actinomycetota</taxon>
        <taxon>Actinomycetes</taxon>
        <taxon>Mycobacteriales</taxon>
        <taxon>Mycobacteriaceae</taxon>
        <taxon>Mycolicibacter</taxon>
    </lineage>
</organism>
<proteinExistence type="predicted"/>
<sequence length="106" mass="11186">MAGWAGNPSFDLFKLPEEHDELRAAIRALAEKEIAPYAKDVDEQARFPEEALAALNASGFNAVHVPEEYGGQGADSVAACIVIEEVARVCASSSLIPAVNKLGTMG</sequence>
<dbReference type="Proteomes" id="UP000237911">
    <property type="component" value="Unassembled WGS sequence"/>
</dbReference>
<dbReference type="SUPFAM" id="SSF56645">
    <property type="entry name" value="Acyl-CoA dehydrogenase NM domain-like"/>
    <property type="match status" value="1"/>
</dbReference>
<protein>
    <submittedName>
        <fullName evidence="2">Acyl-CoA dehydrogenase</fullName>
    </submittedName>
</protein>